<feature type="domain" description="Glycosyl transferase family 1" evidence="1">
    <location>
        <begin position="584"/>
        <end position="737"/>
    </location>
</feature>
<gene>
    <name evidence="2" type="ORF">PAT01_32160</name>
</gene>
<sequence>MTDFLQALSTKNVEITVSLNGSLQQEVIATRNYLQKNIPNITIKVWYGATHNSENIAAFTLERMLDEKMLAAHINEIKPDIALSASPFEGISDRTTPFIKVKSLEGIKTACIFYDAIPYRYEDIYLQDLNTNKAYFRRFEEIANFDTVLCISDFTQDEYLDIFNKTNSAAISAGISDEFSQLVNEWQYDNTSIGAKLGRYVVYVGGLDWRKNVSCLVEAMANLPECQSGELKLVLVGEFGNEHLLPLKNIFDEFDIPQECLLSTGYIEDNELVDIYKNALVAVQPSRMEGFGLGALEAMACGTPFISAFGGAVAEVVQNKEQLFDPDKPASLSALLQKLLTDESFKNKIVKHGHRRQKEFSWDKTAAIAMHEFEALVKNNVNANNKLSNQLTKVEDAPRLIMDVTSTAQSPILSGIQRVMHNVSNELLAQNTNSNTEVVLSYSQNTKDWYQLTNLNKESVKLSPFNRLQYNQNDSYLLLDSSWTFLEGQRQRLAEALVMGQEVVNGVYDIGPLTMSAMTSEGMPPVFRSWVEFILGYSTGIVCISKAVADEMYQLIKDIKLPRPMKIGYFRLGADFADVKPDASELGFTKTRPTFLMVGTIEPRKGQYYGLKAFEQLWDRGVDVDLIIVGKVGWDTKMLQTTLENHPERNKRLFWLNGLSDAGLAAAYEEADALIMTSYLEGFGLPVVEAGLHNTPVILSDLPVFHEVGEGAPKASYFTPGSVSCLAQAVERFIDEELSTDYKNVPVNWPTWSESAHELKDVVLNNNWYKHYEPEQVLPNVKLNDIGQVTIDKELTENETQHTLTVIEGPFLSDDGSHLRIAVAVKNESDLLWSSNIGVPSGRGVNLSYHLYDREGNSIYFDNPRTQIPFVLPPGQEIIMPIRIDSDYLTKGAYIVGLELVQEGVRWFGNEVKIDLLKPAVQSTPPKLVVDENFFNVKSPELLFFRGPFSNNNEPGKYFIFSVLNCDNETLHYADNKDSNFTYSFIDGEGVEQHKGIWAVNNFDEIEGYNFGYLSLFVSEKTLEDSESILITYNNVIWTFNIAEQTVDKMITKDHEINYDYKWLNDFNEETSKNEDVMVSFDADSNISLRGFNQLEGTHVWMSDIAGEVDLTTELPKRAFVKKIRVVCSPYHELAEPIELSLLIGDKVVSKKQLSHDFMEYIYELDIDDNKFLIKNDFRVKFVTTQTVKESGGQRNLSICFAKLSLNVLTV</sequence>
<evidence type="ECO:0000259" key="1">
    <source>
        <dbReference type="Pfam" id="PF00534"/>
    </source>
</evidence>
<proteinExistence type="predicted"/>
<evidence type="ECO:0000313" key="3">
    <source>
        <dbReference type="Proteomes" id="UP000321189"/>
    </source>
</evidence>
<dbReference type="InterPro" id="IPR001296">
    <property type="entry name" value="Glyco_trans_1"/>
</dbReference>
<dbReference type="Gene3D" id="3.40.50.2000">
    <property type="entry name" value="Glycogen Phosphorylase B"/>
    <property type="match status" value="3"/>
</dbReference>
<organism evidence="2 3">
    <name type="scientific">Pseudoalteromonas atlantica</name>
    <name type="common">Alteromonas atlantica</name>
    <dbReference type="NCBI Taxonomy" id="288"/>
    <lineage>
        <taxon>Bacteria</taxon>
        <taxon>Pseudomonadati</taxon>
        <taxon>Pseudomonadota</taxon>
        <taxon>Gammaproteobacteria</taxon>
        <taxon>Alteromonadales</taxon>
        <taxon>Pseudoalteromonadaceae</taxon>
        <taxon>Pseudoalteromonas</taxon>
    </lineage>
</organism>
<protein>
    <recommendedName>
        <fullName evidence="1">Glycosyl transferase family 1 domain-containing protein</fullName>
    </recommendedName>
</protein>
<dbReference type="PANTHER" id="PTHR46401">
    <property type="entry name" value="GLYCOSYLTRANSFERASE WBBK-RELATED"/>
    <property type="match status" value="1"/>
</dbReference>
<comment type="caution">
    <text evidence="2">The sequence shown here is derived from an EMBL/GenBank/DDBJ whole genome shotgun (WGS) entry which is preliminary data.</text>
</comment>
<name>A0ABQ0UHH7_PSEAF</name>
<keyword evidence="3" id="KW-1185">Reference proteome</keyword>
<dbReference type="PANTHER" id="PTHR46401:SF9">
    <property type="entry name" value="MANNOSYLTRANSFERASE A"/>
    <property type="match status" value="1"/>
</dbReference>
<dbReference type="CDD" id="cd03809">
    <property type="entry name" value="GT4_MtfB-like"/>
    <property type="match status" value="2"/>
</dbReference>
<dbReference type="SUPFAM" id="SSF53756">
    <property type="entry name" value="UDP-Glycosyltransferase/glycogen phosphorylase"/>
    <property type="match status" value="2"/>
</dbReference>
<evidence type="ECO:0000313" key="2">
    <source>
        <dbReference type="EMBL" id="GEK77912.1"/>
    </source>
</evidence>
<dbReference type="Pfam" id="PF00534">
    <property type="entry name" value="Glycos_transf_1"/>
    <property type="match status" value="2"/>
</dbReference>
<dbReference type="EMBL" id="BJUT01000048">
    <property type="protein sequence ID" value="GEK77912.1"/>
    <property type="molecule type" value="Genomic_DNA"/>
</dbReference>
<dbReference type="Proteomes" id="UP000321189">
    <property type="component" value="Unassembled WGS sequence"/>
</dbReference>
<feature type="domain" description="Glycosyl transferase family 1" evidence="1">
    <location>
        <begin position="199"/>
        <end position="354"/>
    </location>
</feature>
<reference evidence="2 3" key="1">
    <citation type="submission" date="2019-07" db="EMBL/GenBank/DDBJ databases">
        <title>Whole genome shotgun sequence of Pseudoalteromonas atlantica NBRC 103033.</title>
        <authorList>
            <person name="Hosoyama A."/>
            <person name="Uohara A."/>
            <person name="Ohji S."/>
            <person name="Ichikawa N."/>
        </authorList>
    </citation>
    <scope>NUCLEOTIDE SEQUENCE [LARGE SCALE GENOMIC DNA]</scope>
    <source>
        <strain evidence="2 3">NBRC 103033</strain>
    </source>
</reference>
<accession>A0ABQ0UHH7</accession>